<evidence type="ECO:0000313" key="1">
    <source>
        <dbReference type="EMBL" id="WVZ04009.1"/>
    </source>
</evidence>
<organism evidence="1 2">
    <name type="scientific">Vigna mungo</name>
    <name type="common">Black gram</name>
    <name type="synonym">Phaseolus mungo</name>
    <dbReference type="NCBI Taxonomy" id="3915"/>
    <lineage>
        <taxon>Eukaryota</taxon>
        <taxon>Viridiplantae</taxon>
        <taxon>Streptophyta</taxon>
        <taxon>Embryophyta</taxon>
        <taxon>Tracheophyta</taxon>
        <taxon>Spermatophyta</taxon>
        <taxon>Magnoliopsida</taxon>
        <taxon>eudicotyledons</taxon>
        <taxon>Gunneridae</taxon>
        <taxon>Pentapetalae</taxon>
        <taxon>rosids</taxon>
        <taxon>fabids</taxon>
        <taxon>Fabales</taxon>
        <taxon>Fabaceae</taxon>
        <taxon>Papilionoideae</taxon>
        <taxon>50 kb inversion clade</taxon>
        <taxon>NPAAA clade</taxon>
        <taxon>indigoferoid/millettioid clade</taxon>
        <taxon>Phaseoleae</taxon>
        <taxon>Vigna</taxon>
    </lineage>
</organism>
<accession>A0AAQ3RTH1</accession>
<dbReference type="EMBL" id="CP144694">
    <property type="protein sequence ID" value="WVZ04009.1"/>
    <property type="molecule type" value="Genomic_DNA"/>
</dbReference>
<protein>
    <submittedName>
        <fullName evidence="1">Uncharacterized protein</fullName>
    </submittedName>
</protein>
<evidence type="ECO:0000313" key="2">
    <source>
        <dbReference type="Proteomes" id="UP001374535"/>
    </source>
</evidence>
<name>A0AAQ3RTH1_VIGMU</name>
<dbReference type="AlphaFoldDB" id="A0AAQ3RTH1"/>
<dbReference type="Proteomes" id="UP001374535">
    <property type="component" value="Chromosome 7"/>
</dbReference>
<proteinExistence type="predicted"/>
<dbReference type="AntiFam" id="ANF00105">
    <property type="entry name" value="Shadow ORF (opposite purF)"/>
</dbReference>
<keyword evidence="2" id="KW-1185">Reference proteome</keyword>
<gene>
    <name evidence="1" type="ORF">V8G54_024815</name>
</gene>
<reference evidence="1 2" key="1">
    <citation type="journal article" date="2023" name="Life. Sci Alliance">
        <title>Evolutionary insights into 3D genome organization and epigenetic landscape of Vigna mungo.</title>
        <authorList>
            <person name="Junaid A."/>
            <person name="Singh B."/>
            <person name="Bhatia S."/>
        </authorList>
    </citation>
    <scope>NUCLEOTIDE SEQUENCE [LARGE SCALE GENOMIC DNA]</scope>
    <source>
        <strain evidence="1">Urdbean</strain>
    </source>
</reference>
<sequence length="144" mass="14944">MRDPNGAESVTSDERLDVFEHGLSSGRVANVADGEAAGELVKLGLVEDVGDEADAGDGLEDVVVNGNDSGAFLAAVLERVEGEVAETGGLGVAVDAYDAALLARFLIIPRAVFCGGQRDNIGKGVFGGYEEERFDGGRKERGKC</sequence>